<accession>A0AAU6WHK6</accession>
<gene>
    <name evidence="2" type="ORF">QMQ05_05780</name>
</gene>
<sequence>MKLIIGDKKYPLKEGIAKASLGDLYVLKIKSGMGIKTIMQTFNGLKGAETHLDFLEDENGIQALRAMIFLCRRAAGEHVDFDEATDMPLSSIGFETEEEDTAKADPKETPKDSAPDEEPQEAGPTTT</sequence>
<reference evidence="2 3" key="1">
    <citation type="submission" date="2023-05" db="EMBL/GenBank/DDBJ databases">
        <title>Glutamicibacter sp. B1, complete genome.</title>
        <authorList>
            <person name="Long Y.H."/>
            <person name="Fang T."/>
            <person name="Li X.Y."/>
        </authorList>
    </citation>
    <scope>NUCLEOTIDE SEQUENCE [LARGE SCALE GENOMIC DNA]</scope>
    <source>
        <strain evidence="2 3">B1</strain>
    </source>
</reference>
<feature type="region of interest" description="Disordered" evidence="1">
    <location>
        <begin position="86"/>
        <end position="127"/>
    </location>
</feature>
<proteinExistence type="predicted"/>
<dbReference type="RefSeq" id="WP_345473751.1">
    <property type="nucleotide sequence ID" value="NZ_CP125942.1"/>
</dbReference>
<dbReference type="KEGG" id="gey:QMQ05_05780"/>
<evidence type="ECO:0000256" key="1">
    <source>
        <dbReference type="SAM" id="MobiDB-lite"/>
    </source>
</evidence>
<keyword evidence="3" id="KW-1185">Reference proteome</keyword>
<dbReference type="Proteomes" id="UP001486888">
    <property type="component" value="Chromosome"/>
</dbReference>
<evidence type="ECO:0000313" key="3">
    <source>
        <dbReference type="Proteomes" id="UP001486888"/>
    </source>
</evidence>
<organism evidence="2 3">
    <name type="scientific">Glutamicibacter ectropisis</name>
    <dbReference type="NCBI Taxonomy" id="3046593"/>
    <lineage>
        <taxon>Bacteria</taxon>
        <taxon>Bacillati</taxon>
        <taxon>Actinomycetota</taxon>
        <taxon>Actinomycetes</taxon>
        <taxon>Micrococcales</taxon>
        <taxon>Micrococcaceae</taxon>
        <taxon>Glutamicibacter</taxon>
    </lineage>
</organism>
<protein>
    <submittedName>
        <fullName evidence="2">Uncharacterized protein</fullName>
    </submittedName>
</protein>
<feature type="compositionally biased region" description="Basic and acidic residues" evidence="1">
    <location>
        <begin position="101"/>
        <end position="114"/>
    </location>
</feature>
<name>A0AAU6WHK6_9MICC</name>
<dbReference type="EMBL" id="CP125942">
    <property type="protein sequence ID" value="XAO47032.1"/>
    <property type="molecule type" value="Genomic_DNA"/>
</dbReference>
<evidence type="ECO:0000313" key="2">
    <source>
        <dbReference type="EMBL" id="XAO47032.1"/>
    </source>
</evidence>
<dbReference type="AlphaFoldDB" id="A0AAU6WHK6"/>